<dbReference type="AlphaFoldDB" id="A0A4Y7SCX3"/>
<evidence type="ECO:0000256" key="4">
    <source>
        <dbReference type="ARBA" id="ARBA00022692"/>
    </source>
</evidence>
<dbReference type="Proteomes" id="UP000298030">
    <property type="component" value="Unassembled WGS sequence"/>
</dbReference>
<keyword evidence="3" id="KW-0589">Pheromone response</keyword>
<dbReference type="GO" id="GO:0000750">
    <property type="term" value="P:pheromone-dependent signal transduction involved in conjugation with cellular fusion"/>
    <property type="evidence" value="ECO:0007669"/>
    <property type="project" value="TreeGrafter"/>
</dbReference>
<dbReference type="EMBL" id="QPFP01000182">
    <property type="protein sequence ID" value="TEB19603.1"/>
    <property type="molecule type" value="Genomic_DNA"/>
</dbReference>
<evidence type="ECO:0000256" key="10">
    <source>
        <dbReference type="SAM" id="Phobius"/>
    </source>
</evidence>
<keyword evidence="5 10" id="KW-1133">Transmembrane helix</keyword>
<dbReference type="InterPro" id="IPR001499">
    <property type="entry name" value="GPCR_STE3"/>
</dbReference>
<dbReference type="OrthoDB" id="2874149at2759"/>
<evidence type="ECO:0000256" key="6">
    <source>
        <dbReference type="ARBA" id="ARBA00023040"/>
    </source>
</evidence>
<feature type="transmembrane region" description="Helical" evidence="10">
    <location>
        <begin position="98"/>
        <end position="125"/>
    </location>
</feature>
<evidence type="ECO:0000256" key="1">
    <source>
        <dbReference type="ARBA" id="ARBA00004141"/>
    </source>
</evidence>
<dbReference type="PRINTS" id="PR00899">
    <property type="entry name" value="GPCRSTE3"/>
</dbReference>
<dbReference type="GO" id="GO:0005886">
    <property type="term" value="C:plasma membrane"/>
    <property type="evidence" value="ECO:0007669"/>
    <property type="project" value="TreeGrafter"/>
</dbReference>
<dbReference type="GO" id="GO:0004932">
    <property type="term" value="F:mating-type factor pheromone receptor activity"/>
    <property type="evidence" value="ECO:0007669"/>
    <property type="project" value="InterPro"/>
</dbReference>
<comment type="caution">
    <text evidence="11">The sequence shown here is derived from an EMBL/GenBank/DDBJ whole genome shotgun (WGS) entry which is preliminary data.</text>
</comment>
<comment type="subcellular location">
    <subcellularLocation>
        <location evidence="1">Membrane</location>
        <topology evidence="1">Multi-pass membrane protein</topology>
    </subcellularLocation>
</comment>
<keyword evidence="7 10" id="KW-0472">Membrane</keyword>
<evidence type="ECO:0000256" key="9">
    <source>
        <dbReference type="ARBA" id="ARBA00023224"/>
    </source>
</evidence>
<feature type="transmembrane region" description="Helical" evidence="10">
    <location>
        <begin position="55"/>
        <end position="78"/>
    </location>
</feature>
<sequence length="127" mass="14150">MSQTDRIGSLSASKMIIRVSVGIPASVLCISRRLYTLTAVKAVAITSGDKRRMVLIDLLIAVVVPIIVMVLHCVVQGHRFDILGQVGCYPVVYNSIPAYFLCFMWPLVLGVISFVYSALTLRFFWLR</sequence>
<evidence type="ECO:0000256" key="5">
    <source>
        <dbReference type="ARBA" id="ARBA00022989"/>
    </source>
</evidence>
<name>A0A4Y7SCX3_COPMI</name>
<protein>
    <submittedName>
        <fullName evidence="11">Putative pheromone receptor</fullName>
    </submittedName>
</protein>
<evidence type="ECO:0000256" key="3">
    <source>
        <dbReference type="ARBA" id="ARBA00022507"/>
    </source>
</evidence>
<keyword evidence="4 10" id="KW-0812">Transmembrane</keyword>
<organism evidence="11 12">
    <name type="scientific">Coprinellus micaceus</name>
    <name type="common">Glistening ink-cap mushroom</name>
    <name type="synonym">Coprinus micaceus</name>
    <dbReference type="NCBI Taxonomy" id="71717"/>
    <lineage>
        <taxon>Eukaryota</taxon>
        <taxon>Fungi</taxon>
        <taxon>Dikarya</taxon>
        <taxon>Basidiomycota</taxon>
        <taxon>Agaricomycotina</taxon>
        <taxon>Agaricomycetes</taxon>
        <taxon>Agaricomycetidae</taxon>
        <taxon>Agaricales</taxon>
        <taxon>Agaricineae</taxon>
        <taxon>Psathyrellaceae</taxon>
        <taxon>Coprinellus</taxon>
    </lineage>
</organism>
<evidence type="ECO:0000256" key="7">
    <source>
        <dbReference type="ARBA" id="ARBA00023136"/>
    </source>
</evidence>
<accession>A0A4Y7SCX3</accession>
<feature type="transmembrane region" description="Helical" evidence="10">
    <location>
        <begin position="15"/>
        <end position="35"/>
    </location>
</feature>
<dbReference type="STRING" id="71717.A0A4Y7SCX3"/>
<evidence type="ECO:0000256" key="2">
    <source>
        <dbReference type="ARBA" id="ARBA00011085"/>
    </source>
</evidence>
<evidence type="ECO:0000256" key="8">
    <source>
        <dbReference type="ARBA" id="ARBA00023170"/>
    </source>
</evidence>
<keyword evidence="8 11" id="KW-0675">Receptor</keyword>
<feature type="non-terminal residue" evidence="11">
    <location>
        <position position="127"/>
    </location>
</feature>
<keyword evidence="9" id="KW-0807">Transducer</keyword>
<dbReference type="PANTHER" id="PTHR28097">
    <property type="entry name" value="PHEROMONE A FACTOR RECEPTOR"/>
    <property type="match status" value="1"/>
</dbReference>
<dbReference type="Pfam" id="PF02076">
    <property type="entry name" value="STE3"/>
    <property type="match status" value="1"/>
</dbReference>
<reference evidence="11 12" key="1">
    <citation type="journal article" date="2019" name="Nat. Ecol. Evol.">
        <title>Megaphylogeny resolves global patterns of mushroom evolution.</title>
        <authorList>
            <person name="Varga T."/>
            <person name="Krizsan K."/>
            <person name="Foldi C."/>
            <person name="Dima B."/>
            <person name="Sanchez-Garcia M."/>
            <person name="Sanchez-Ramirez S."/>
            <person name="Szollosi G.J."/>
            <person name="Szarkandi J.G."/>
            <person name="Papp V."/>
            <person name="Albert L."/>
            <person name="Andreopoulos W."/>
            <person name="Angelini C."/>
            <person name="Antonin V."/>
            <person name="Barry K.W."/>
            <person name="Bougher N.L."/>
            <person name="Buchanan P."/>
            <person name="Buyck B."/>
            <person name="Bense V."/>
            <person name="Catcheside P."/>
            <person name="Chovatia M."/>
            <person name="Cooper J."/>
            <person name="Damon W."/>
            <person name="Desjardin D."/>
            <person name="Finy P."/>
            <person name="Geml J."/>
            <person name="Haridas S."/>
            <person name="Hughes K."/>
            <person name="Justo A."/>
            <person name="Karasinski D."/>
            <person name="Kautmanova I."/>
            <person name="Kiss B."/>
            <person name="Kocsube S."/>
            <person name="Kotiranta H."/>
            <person name="LaButti K.M."/>
            <person name="Lechner B.E."/>
            <person name="Liimatainen K."/>
            <person name="Lipzen A."/>
            <person name="Lukacs Z."/>
            <person name="Mihaltcheva S."/>
            <person name="Morgado L.N."/>
            <person name="Niskanen T."/>
            <person name="Noordeloos M.E."/>
            <person name="Ohm R.A."/>
            <person name="Ortiz-Santana B."/>
            <person name="Ovrebo C."/>
            <person name="Racz N."/>
            <person name="Riley R."/>
            <person name="Savchenko A."/>
            <person name="Shiryaev A."/>
            <person name="Soop K."/>
            <person name="Spirin V."/>
            <person name="Szebenyi C."/>
            <person name="Tomsovsky M."/>
            <person name="Tulloss R.E."/>
            <person name="Uehling J."/>
            <person name="Grigoriev I.V."/>
            <person name="Vagvolgyi C."/>
            <person name="Papp T."/>
            <person name="Martin F.M."/>
            <person name="Miettinen O."/>
            <person name="Hibbett D.S."/>
            <person name="Nagy L.G."/>
        </authorList>
    </citation>
    <scope>NUCLEOTIDE SEQUENCE [LARGE SCALE GENOMIC DNA]</scope>
    <source>
        <strain evidence="11 12">FP101781</strain>
    </source>
</reference>
<evidence type="ECO:0000313" key="11">
    <source>
        <dbReference type="EMBL" id="TEB19603.1"/>
    </source>
</evidence>
<comment type="similarity">
    <text evidence="2">Belongs to the G-protein coupled receptor 4 family.</text>
</comment>
<gene>
    <name evidence="11" type="ORF">FA13DRAFT_1646611</name>
</gene>
<proteinExistence type="inferred from homology"/>
<evidence type="ECO:0000313" key="12">
    <source>
        <dbReference type="Proteomes" id="UP000298030"/>
    </source>
</evidence>
<keyword evidence="6" id="KW-0297">G-protein coupled receptor</keyword>
<dbReference type="PANTHER" id="PTHR28097:SF1">
    <property type="entry name" value="PHEROMONE A FACTOR RECEPTOR"/>
    <property type="match status" value="1"/>
</dbReference>
<keyword evidence="12" id="KW-1185">Reference proteome</keyword>